<evidence type="ECO:0000313" key="2">
    <source>
        <dbReference type="EMBL" id="RUO37286.1"/>
    </source>
</evidence>
<accession>A0A432WU36</accession>
<dbReference type="Pfam" id="PF01797">
    <property type="entry name" value="Y1_Tnp"/>
    <property type="match status" value="1"/>
</dbReference>
<evidence type="ECO:0000259" key="1">
    <source>
        <dbReference type="SMART" id="SM01321"/>
    </source>
</evidence>
<dbReference type="Gene3D" id="3.30.70.1290">
    <property type="entry name" value="Transposase IS200-like"/>
    <property type="match status" value="1"/>
</dbReference>
<dbReference type="OrthoDB" id="9814067at2"/>
<dbReference type="Proteomes" id="UP000286934">
    <property type="component" value="Unassembled WGS sequence"/>
</dbReference>
<comment type="caution">
    <text evidence="2">The sequence shown here is derived from an EMBL/GenBank/DDBJ whole genome shotgun (WGS) entry which is preliminary data.</text>
</comment>
<dbReference type="GO" id="GO:0003677">
    <property type="term" value="F:DNA binding"/>
    <property type="evidence" value="ECO:0007669"/>
    <property type="project" value="InterPro"/>
</dbReference>
<name>A0A432WU36_9GAMM</name>
<dbReference type="AlphaFoldDB" id="A0A432WU36"/>
<dbReference type="PANTHER" id="PTHR34322:SF2">
    <property type="entry name" value="TRANSPOSASE IS200-LIKE DOMAIN-CONTAINING PROTEIN"/>
    <property type="match status" value="1"/>
</dbReference>
<dbReference type="GO" id="GO:0006313">
    <property type="term" value="P:DNA transposition"/>
    <property type="evidence" value="ECO:0007669"/>
    <property type="project" value="InterPro"/>
</dbReference>
<keyword evidence="3" id="KW-1185">Reference proteome</keyword>
<feature type="domain" description="Transposase IS200-like" evidence="1">
    <location>
        <begin position="9"/>
        <end position="124"/>
    </location>
</feature>
<proteinExistence type="predicted"/>
<protein>
    <submittedName>
        <fullName evidence="2">Transposase</fullName>
    </submittedName>
</protein>
<dbReference type="GO" id="GO:0004803">
    <property type="term" value="F:transposase activity"/>
    <property type="evidence" value="ECO:0007669"/>
    <property type="project" value="InterPro"/>
</dbReference>
<evidence type="ECO:0000313" key="3">
    <source>
        <dbReference type="Proteomes" id="UP000286934"/>
    </source>
</evidence>
<dbReference type="InterPro" id="IPR002686">
    <property type="entry name" value="Transposase_17"/>
</dbReference>
<organism evidence="2 3">
    <name type="scientific">Aliidiomarina shirensis</name>
    <dbReference type="NCBI Taxonomy" id="1048642"/>
    <lineage>
        <taxon>Bacteria</taxon>
        <taxon>Pseudomonadati</taxon>
        <taxon>Pseudomonadota</taxon>
        <taxon>Gammaproteobacteria</taxon>
        <taxon>Alteromonadales</taxon>
        <taxon>Idiomarinaceae</taxon>
        <taxon>Aliidiomarina</taxon>
    </lineage>
</organism>
<sequence>MPRRRRAYVPGIGAHVIQRGNNRQITFKDDSDRSVFVSYLIEYLVEFDVKIHAWVLMSNHFHFYCTSEHKWGISRFIQILCSRYTRYFNKRHGRTGTLWEGRYYSAMVQSAKHSLNLYKYIEQNPVKAGLVARAGDFHWSSYATNARGVPSSICTPHPDYLALGKNDQERRSEYRRLFSFDCSSEFLEDIRSATMSNGALGDEAFLKRLSDLTGVSFECHRKRKVSPEYCAVAENISEDLKV</sequence>
<dbReference type="SMART" id="SM01321">
    <property type="entry name" value="Y1_Tnp"/>
    <property type="match status" value="1"/>
</dbReference>
<dbReference type="SUPFAM" id="SSF143422">
    <property type="entry name" value="Transposase IS200-like"/>
    <property type="match status" value="1"/>
</dbReference>
<gene>
    <name evidence="2" type="ORF">CWE13_04800</name>
</gene>
<dbReference type="EMBL" id="PIPP01000002">
    <property type="protein sequence ID" value="RUO37286.1"/>
    <property type="molecule type" value="Genomic_DNA"/>
</dbReference>
<dbReference type="InterPro" id="IPR036515">
    <property type="entry name" value="Transposase_17_sf"/>
</dbReference>
<reference evidence="3" key="1">
    <citation type="journal article" date="2018" name="Front. Microbiol.">
        <title>Genome-Based Analysis Reveals the Taxonomy and Diversity of the Family Idiomarinaceae.</title>
        <authorList>
            <person name="Liu Y."/>
            <person name="Lai Q."/>
            <person name="Shao Z."/>
        </authorList>
    </citation>
    <scope>NUCLEOTIDE SEQUENCE [LARGE SCALE GENOMIC DNA]</scope>
    <source>
        <strain evidence="3">AIS</strain>
    </source>
</reference>
<dbReference type="PANTHER" id="PTHR34322">
    <property type="entry name" value="TRANSPOSASE, Y1_TNP DOMAIN-CONTAINING"/>
    <property type="match status" value="1"/>
</dbReference>
<dbReference type="RefSeq" id="WP_126806400.1">
    <property type="nucleotide sequence ID" value="NZ_PIPP01000002.1"/>
</dbReference>